<dbReference type="AlphaFoldDB" id="A0A133U9F6"/>
<evidence type="ECO:0000313" key="1">
    <source>
        <dbReference type="EMBL" id="KXA90799.1"/>
    </source>
</evidence>
<sequence>MKQKNIDEFYLRTQLEKLSERELEILKALKNIPNGLKARQISGEILPRKTRKGGPSFQSGRRLKPVLENLREKGLLKSDGKKPYQWKITPDGEKILEVSFDA</sequence>
<gene>
    <name evidence="1" type="ORF">AKJ57_03710</name>
</gene>
<keyword evidence="2" id="KW-1185">Reference proteome</keyword>
<evidence type="ECO:0008006" key="3">
    <source>
        <dbReference type="Google" id="ProtNLM"/>
    </source>
</evidence>
<dbReference type="Proteomes" id="UP000070163">
    <property type="component" value="Unassembled WGS sequence"/>
</dbReference>
<comment type="caution">
    <text evidence="1">The sequence shown here is derived from an EMBL/GenBank/DDBJ whole genome shotgun (WGS) entry which is preliminary data.</text>
</comment>
<evidence type="ECO:0000313" key="2">
    <source>
        <dbReference type="Proteomes" id="UP000070163"/>
    </source>
</evidence>
<proteinExistence type="predicted"/>
<organism evidence="1 2">
    <name type="scientific">candidate division MSBL1 archaeon SCGC-AAA259A05</name>
    <dbReference type="NCBI Taxonomy" id="1698259"/>
    <lineage>
        <taxon>Archaea</taxon>
        <taxon>Methanobacteriati</taxon>
        <taxon>Methanobacteriota</taxon>
        <taxon>candidate division MSBL1</taxon>
    </lineage>
</organism>
<protein>
    <recommendedName>
        <fullName evidence="3">Restriction system protein Mrr-like N-terminal domain-containing protein</fullName>
    </recommendedName>
</protein>
<accession>A0A133U9F6</accession>
<name>A0A133U9F6_9EURY</name>
<reference evidence="1 2" key="1">
    <citation type="journal article" date="2016" name="Sci. Rep.">
        <title>Metabolic traits of an uncultured archaeal lineage -MSBL1- from brine pools of the Red Sea.</title>
        <authorList>
            <person name="Mwirichia R."/>
            <person name="Alam I."/>
            <person name="Rashid M."/>
            <person name="Vinu M."/>
            <person name="Ba-Alawi W."/>
            <person name="Anthony Kamau A."/>
            <person name="Kamanda Ngugi D."/>
            <person name="Goker M."/>
            <person name="Klenk H.P."/>
            <person name="Bajic V."/>
            <person name="Stingl U."/>
        </authorList>
    </citation>
    <scope>NUCLEOTIDE SEQUENCE [LARGE SCALE GENOMIC DNA]</scope>
    <source>
        <strain evidence="1">SCGC-AAA259A05</strain>
    </source>
</reference>
<dbReference type="EMBL" id="LHXJ01000038">
    <property type="protein sequence ID" value="KXA90799.1"/>
    <property type="molecule type" value="Genomic_DNA"/>
</dbReference>